<evidence type="ECO:0000256" key="2">
    <source>
        <dbReference type="ARBA" id="ARBA00022603"/>
    </source>
</evidence>
<dbReference type="Gene3D" id="3.40.50.150">
    <property type="entry name" value="Vaccinia Virus protein VP39"/>
    <property type="match status" value="1"/>
</dbReference>
<dbReference type="Pfam" id="PF17843">
    <property type="entry name" value="MycE_N"/>
    <property type="match status" value="1"/>
</dbReference>
<dbReference type="EMBL" id="CP108085">
    <property type="protein sequence ID" value="WUP72815.1"/>
    <property type="molecule type" value="Genomic_DNA"/>
</dbReference>
<keyword evidence="4" id="KW-0949">S-adenosyl-L-methionine</keyword>
<evidence type="ECO:0000256" key="3">
    <source>
        <dbReference type="ARBA" id="ARBA00022679"/>
    </source>
</evidence>
<dbReference type="RefSeq" id="WP_328708575.1">
    <property type="nucleotide sequence ID" value="NZ_CP108085.1"/>
</dbReference>
<accession>A0ABZ1SLY0</accession>
<evidence type="ECO:0000313" key="7">
    <source>
        <dbReference type="EMBL" id="WUP72815.1"/>
    </source>
</evidence>
<dbReference type="Proteomes" id="UP001432011">
    <property type="component" value="Chromosome"/>
</dbReference>
<name>A0ABZ1SLY0_9ACTN</name>
<comment type="pathway">
    <text evidence="1">Antibiotic biosynthesis.</text>
</comment>
<evidence type="ECO:0000256" key="5">
    <source>
        <dbReference type="ARBA" id="ARBA00023194"/>
    </source>
</evidence>
<evidence type="ECO:0000313" key="8">
    <source>
        <dbReference type="Proteomes" id="UP001432011"/>
    </source>
</evidence>
<dbReference type="InterPro" id="IPR029063">
    <property type="entry name" value="SAM-dependent_MTases_sf"/>
</dbReference>
<proteinExistence type="predicted"/>
<evidence type="ECO:0000256" key="1">
    <source>
        <dbReference type="ARBA" id="ARBA00004792"/>
    </source>
</evidence>
<evidence type="ECO:0000256" key="4">
    <source>
        <dbReference type="ARBA" id="ARBA00022691"/>
    </source>
</evidence>
<protein>
    <recommendedName>
        <fullName evidence="6">Methyltransferase MycE N-terminal domain-containing protein</fullName>
    </recommendedName>
</protein>
<gene>
    <name evidence="7" type="ORF">OG913_25770</name>
</gene>
<keyword evidence="3" id="KW-0808">Transferase</keyword>
<dbReference type="InterPro" id="IPR040800">
    <property type="entry name" value="MycE_N"/>
</dbReference>
<organism evidence="7 8">
    <name type="scientific">Microbispora hainanensis</name>
    <dbReference type="NCBI Taxonomy" id="568844"/>
    <lineage>
        <taxon>Bacteria</taxon>
        <taxon>Bacillati</taxon>
        <taxon>Actinomycetota</taxon>
        <taxon>Actinomycetes</taxon>
        <taxon>Streptosporangiales</taxon>
        <taxon>Streptosporangiaceae</taxon>
        <taxon>Microbispora</taxon>
    </lineage>
</organism>
<evidence type="ECO:0000259" key="6">
    <source>
        <dbReference type="Pfam" id="PF17843"/>
    </source>
</evidence>
<keyword evidence="8" id="KW-1185">Reference proteome</keyword>
<keyword evidence="5" id="KW-0045">Antibiotic biosynthesis</keyword>
<reference evidence="7" key="1">
    <citation type="submission" date="2022-10" db="EMBL/GenBank/DDBJ databases">
        <title>The complete genomes of actinobacterial strains from the NBC collection.</title>
        <authorList>
            <person name="Joergensen T.S."/>
            <person name="Alvarez Arevalo M."/>
            <person name="Sterndorff E.B."/>
            <person name="Faurdal D."/>
            <person name="Vuksanovic O."/>
            <person name="Mourched A.-S."/>
            <person name="Charusanti P."/>
            <person name="Shaw S."/>
            <person name="Blin K."/>
            <person name="Weber T."/>
        </authorList>
    </citation>
    <scope>NUCLEOTIDE SEQUENCE</scope>
    <source>
        <strain evidence="7">NBC_00254</strain>
    </source>
</reference>
<feature type="domain" description="Methyltransferase MycE N-terminal" evidence="6">
    <location>
        <begin position="2"/>
        <end position="112"/>
    </location>
</feature>
<sequence length="378" mass="41159">MRALIAAAAAGPEALAHCVRGTGAERVVGWLVDDLLSRVDHDTARHHDEHATVAVQLELEWEGAVMPYAVVLAASGTQHGHGRFRVPNIVIRQSLIELALGLFGTGCGARQATSCVRVEPATESAGASMAVRDVARLFLDAASGASRSLAELAVAHGSDKWGLHYYTDAYERHFAPLRNHVSTVLELGIGGYGHPMSGGASLRMWKRYFHRAMVYGVDLFDKSAIEEQRITALQGDESDEQFLEDIVARTGPLDVVVDDGSHISANSITAFRGLWPHVRPGGYYVIEDLYTSYWPGYLGDDVQPGGQGSTIGMIKGLVDQLHDDEEDGTHDVMALHLYRHLVFIQKGNNRQGLTPQWVPRTALSVEEMIPPAHLVESS</sequence>
<dbReference type="SUPFAM" id="SSF53335">
    <property type="entry name" value="S-adenosyl-L-methionine-dependent methyltransferases"/>
    <property type="match status" value="1"/>
</dbReference>
<keyword evidence="2" id="KW-0489">Methyltransferase</keyword>